<keyword evidence="1" id="KW-0812">Transmembrane</keyword>
<accession>A0A1X7K9D5</accession>
<feature type="transmembrane region" description="Helical" evidence="1">
    <location>
        <begin position="6"/>
        <end position="24"/>
    </location>
</feature>
<gene>
    <name evidence="2" type="ORF">SAMN06265784_103452</name>
</gene>
<sequence>MSESLLAYLMGPAVMLVVGFAIWMTSRHHRDPSRPPKLERWLDTHYAEWLHHKH</sequence>
<name>A0A1X7K9D5_9BURK</name>
<proteinExistence type="predicted"/>
<dbReference type="EMBL" id="FXAT01000003">
    <property type="protein sequence ID" value="SMG37043.1"/>
    <property type="molecule type" value="Genomic_DNA"/>
</dbReference>
<dbReference type="RefSeq" id="WP_167387464.1">
    <property type="nucleotide sequence ID" value="NZ_FXAT01000003.1"/>
</dbReference>
<organism evidence="2 3">
    <name type="scientific">Paraburkholderia susongensis</name>
    <dbReference type="NCBI Taxonomy" id="1515439"/>
    <lineage>
        <taxon>Bacteria</taxon>
        <taxon>Pseudomonadati</taxon>
        <taxon>Pseudomonadota</taxon>
        <taxon>Betaproteobacteria</taxon>
        <taxon>Burkholderiales</taxon>
        <taxon>Burkholderiaceae</taxon>
        <taxon>Paraburkholderia</taxon>
    </lineage>
</organism>
<keyword evidence="1" id="KW-1133">Transmembrane helix</keyword>
<dbReference type="Proteomes" id="UP000193228">
    <property type="component" value="Unassembled WGS sequence"/>
</dbReference>
<keyword evidence="3" id="KW-1185">Reference proteome</keyword>
<evidence type="ECO:0000313" key="2">
    <source>
        <dbReference type="EMBL" id="SMG37043.1"/>
    </source>
</evidence>
<protein>
    <submittedName>
        <fullName evidence="2">Uncharacterized protein</fullName>
    </submittedName>
</protein>
<evidence type="ECO:0000256" key="1">
    <source>
        <dbReference type="SAM" id="Phobius"/>
    </source>
</evidence>
<reference evidence="3" key="1">
    <citation type="submission" date="2017-04" db="EMBL/GenBank/DDBJ databases">
        <authorList>
            <person name="Varghese N."/>
            <person name="Submissions S."/>
        </authorList>
    </citation>
    <scope>NUCLEOTIDE SEQUENCE [LARGE SCALE GENOMIC DNA]</scope>
    <source>
        <strain evidence="3">LMG 29540</strain>
    </source>
</reference>
<keyword evidence="1" id="KW-0472">Membrane</keyword>
<dbReference type="AlphaFoldDB" id="A0A1X7K9D5"/>
<evidence type="ECO:0000313" key="3">
    <source>
        <dbReference type="Proteomes" id="UP000193228"/>
    </source>
</evidence>